<organism evidence="1 2">
    <name type="scientific">Trichonephila inaurata madagascariensis</name>
    <dbReference type="NCBI Taxonomy" id="2747483"/>
    <lineage>
        <taxon>Eukaryota</taxon>
        <taxon>Metazoa</taxon>
        <taxon>Ecdysozoa</taxon>
        <taxon>Arthropoda</taxon>
        <taxon>Chelicerata</taxon>
        <taxon>Arachnida</taxon>
        <taxon>Araneae</taxon>
        <taxon>Araneomorphae</taxon>
        <taxon>Entelegynae</taxon>
        <taxon>Araneoidea</taxon>
        <taxon>Nephilidae</taxon>
        <taxon>Trichonephila</taxon>
        <taxon>Trichonephila inaurata</taxon>
    </lineage>
</organism>
<proteinExistence type="predicted"/>
<name>A0A8X6YI71_9ARAC</name>
<comment type="caution">
    <text evidence="1">The sequence shown here is derived from an EMBL/GenBank/DDBJ whole genome shotgun (WGS) entry which is preliminary data.</text>
</comment>
<sequence length="97" mass="11546">MENSTVILRFQRTFWQRNNKRKPVKEWFARFISSDTSLEDKPVRSWPSEFDDQAHLAPENTETCPLKEGYVLFVVGQKRSWNRPSIKQMGSINESRR</sequence>
<dbReference type="EMBL" id="BMAV01018798">
    <property type="protein sequence ID" value="GFY71416.1"/>
    <property type="molecule type" value="Genomic_DNA"/>
</dbReference>
<dbReference type="Proteomes" id="UP000886998">
    <property type="component" value="Unassembled WGS sequence"/>
</dbReference>
<protein>
    <submittedName>
        <fullName evidence="1">Uncharacterized protein</fullName>
    </submittedName>
</protein>
<reference evidence="1" key="1">
    <citation type="submission" date="2020-08" db="EMBL/GenBank/DDBJ databases">
        <title>Multicomponent nature underlies the extraordinary mechanical properties of spider dragline silk.</title>
        <authorList>
            <person name="Kono N."/>
            <person name="Nakamura H."/>
            <person name="Mori M."/>
            <person name="Yoshida Y."/>
            <person name="Ohtoshi R."/>
            <person name="Malay A.D."/>
            <person name="Moran D.A.P."/>
            <person name="Tomita M."/>
            <person name="Numata K."/>
            <person name="Arakawa K."/>
        </authorList>
    </citation>
    <scope>NUCLEOTIDE SEQUENCE</scope>
</reference>
<evidence type="ECO:0000313" key="1">
    <source>
        <dbReference type="EMBL" id="GFY71416.1"/>
    </source>
</evidence>
<gene>
    <name evidence="1" type="ORF">TNIN_468341</name>
</gene>
<dbReference type="OrthoDB" id="6433552at2759"/>
<dbReference type="AlphaFoldDB" id="A0A8X6YI71"/>
<keyword evidence="2" id="KW-1185">Reference proteome</keyword>
<evidence type="ECO:0000313" key="2">
    <source>
        <dbReference type="Proteomes" id="UP000886998"/>
    </source>
</evidence>
<accession>A0A8X6YI71</accession>